<keyword evidence="2" id="KW-0233">DNA recombination</keyword>
<dbReference type="EMBL" id="BARV01012993">
    <property type="protein sequence ID" value="GAI10369.1"/>
    <property type="molecule type" value="Genomic_DNA"/>
</dbReference>
<sequence>ATVERYKVALQSFYHWLLEEDFIESNPMAKVKVAKPDKKLVQSLSPEQMYKLLNSFTGRGTEAYRNKAIIMVFLDTGLRASELSGLKLGDVDIKSGIIKVLGKGRRERLARIGLKTQKALWHYLIRRGDNSCDYLWLNQRGERLTRYGTEQMLHKLGEKLGFRLYPHLLRHSFAI</sequence>
<accession>X1MVG2</accession>
<evidence type="ECO:0000256" key="2">
    <source>
        <dbReference type="ARBA" id="ARBA00023172"/>
    </source>
</evidence>
<dbReference type="GO" id="GO:0003677">
    <property type="term" value="F:DNA binding"/>
    <property type="evidence" value="ECO:0007669"/>
    <property type="project" value="UniProtKB-KW"/>
</dbReference>
<dbReference type="InterPro" id="IPR002104">
    <property type="entry name" value="Integrase_catalytic"/>
</dbReference>
<keyword evidence="1" id="KW-0238">DNA-binding</keyword>
<dbReference type="InterPro" id="IPR011010">
    <property type="entry name" value="DNA_brk_join_enz"/>
</dbReference>
<dbReference type="Gene3D" id="1.10.443.10">
    <property type="entry name" value="Intergrase catalytic core"/>
    <property type="match status" value="1"/>
</dbReference>
<evidence type="ECO:0000256" key="1">
    <source>
        <dbReference type="ARBA" id="ARBA00023125"/>
    </source>
</evidence>
<dbReference type="Gene3D" id="1.10.150.130">
    <property type="match status" value="1"/>
</dbReference>
<dbReference type="InterPro" id="IPR010998">
    <property type="entry name" value="Integrase_recombinase_N"/>
</dbReference>
<dbReference type="GO" id="GO:0015074">
    <property type="term" value="P:DNA integration"/>
    <property type="evidence" value="ECO:0007669"/>
    <property type="project" value="InterPro"/>
</dbReference>
<dbReference type="PANTHER" id="PTHR30349">
    <property type="entry name" value="PHAGE INTEGRASE-RELATED"/>
    <property type="match status" value="1"/>
</dbReference>
<organism evidence="4">
    <name type="scientific">marine sediment metagenome</name>
    <dbReference type="NCBI Taxonomy" id="412755"/>
    <lineage>
        <taxon>unclassified sequences</taxon>
        <taxon>metagenomes</taxon>
        <taxon>ecological metagenomes</taxon>
    </lineage>
</organism>
<feature type="non-terminal residue" evidence="4">
    <location>
        <position position="1"/>
    </location>
</feature>
<dbReference type="SUPFAM" id="SSF56349">
    <property type="entry name" value="DNA breaking-rejoining enzymes"/>
    <property type="match status" value="1"/>
</dbReference>
<evidence type="ECO:0000259" key="3">
    <source>
        <dbReference type="PROSITE" id="PS51898"/>
    </source>
</evidence>
<dbReference type="GO" id="GO:0006310">
    <property type="term" value="P:DNA recombination"/>
    <property type="evidence" value="ECO:0007669"/>
    <property type="project" value="UniProtKB-KW"/>
</dbReference>
<dbReference type="InterPro" id="IPR013762">
    <property type="entry name" value="Integrase-like_cat_sf"/>
</dbReference>
<feature type="non-terminal residue" evidence="4">
    <location>
        <position position="175"/>
    </location>
</feature>
<evidence type="ECO:0000313" key="4">
    <source>
        <dbReference type="EMBL" id="GAI10369.1"/>
    </source>
</evidence>
<dbReference type="AlphaFoldDB" id="X1MVG2"/>
<proteinExistence type="predicted"/>
<dbReference type="PROSITE" id="PS51898">
    <property type="entry name" value="TYR_RECOMBINASE"/>
    <property type="match status" value="1"/>
</dbReference>
<reference evidence="4" key="1">
    <citation type="journal article" date="2014" name="Front. Microbiol.">
        <title>High frequency of phylogenetically diverse reductive dehalogenase-homologous genes in deep subseafloor sedimentary metagenomes.</title>
        <authorList>
            <person name="Kawai M."/>
            <person name="Futagami T."/>
            <person name="Toyoda A."/>
            <person name="Takaki Y."/>
            <person name="Nishi S."/>
            <person name="Hori S."/>
            <person name="Arai W."/>
            <person name="Tsubouchi T."/>
            <person name="Morono Y."/>
            <person name="Uchiyama I."/>
            <person name="Ito T."/>
            <person name="Fujiyama A."/>
            <person name="Inagaki F."/>
            <person name="Takami H."/>
        </authorList>
    </citation>
    <scope>NUCLEOTIDE SEQUENCE</scope>
    <source>
        <strain evidence="4">Expedition CK06-06</strain>
    </source>
</reference>
<protein>
    <recommendedName>
        <fullName evidence="3">Tyr recombinase domain-containing protein</fullName>
    </recommendedName>
</protein>
<dbReference type="Pfam" id="PF00589">
    <property type="entry name" value="Phage_integrase"/>
    <property type="match status" value="1"/>
</dbReference>
<dbReference type="PANTHER" id="PTHR30349:SF41">
    <property type="entry name" value="INTEGRASE_RECOMBINASE PROTEIN MJ0367-RELATED"/>
    <property type="match status" value="1"/>
</dbReference>
<gene>
    <name evidence="4" type="ORF">S06H3_23758</name>
</gene>
<dbReference type="InterPro" id="IPR050090">
    <property type="entry name" value="Tyrosine_recombinase_XerCD"/>
</dbReference>
<comment type="caution">
    <text evidence="4">The sequence shown here is derived from an EMBL/GenBank/DDBJ whole genome shotgun (WGS) entry which is preliminary data.</text>
</comment>
<name>X1MVG2_9ZZZZ</name>
<feature type="domain" description="Tyr recombinase" evidence="3">
    <location>
        <begin position="39"/>
        <end position="175"/>
    </location>
</feature>